<dbReference type="EMBL" id="SNYW01000007">
    <property type="protein sequence ID" value="TDQ83294.1"/>
    <property type="molecule type" value="Genomic_DNA"/>
</dbReference>
<comment type="caution">
    <text evidence="2">The sequence shown here is derived from an EMBL/GenBank/DDBJ whole genome shotgun (WGS) entry which is preliminary data.</text>
</comment>
<dbReference type="GO" id="GO:0016757">
    <property type="term" value="F:glycosyltransferase activity"/>
    <property type="evidence" value="ECO:0007669"/>
    <property type="project" value="InterPro"/>
</dbReference>
<protein>
    <submittedName>
        <fullName evidence="2">Glycosyl transferase family 1</fullName>
    </submittedName>
</protein>
<gene>
    <name evidence="2" type="ORF">A8950_1580</name>
</gene>
<dbReference type="Proteomes" id="UP000295783">
    <property type="component" value="Unassembled WGS sequence"/>
</dbReference>
<sequence>MTEPPHSATAAPANAAIHYRAEAFDTNRQKLMGRHAAGAGFLRGFVTHAGVDAFYCYTPTREMAAHFKMVVDGSGPPRQVKWLDENDAAQPGSVGTLYLSDPNMAPAAWRRRAHDQRLYSICGITHTTASAGAMDMITGLLTAPIQSWDALICTSSAVLETVGRLVAAQQEFLASRLGAATWVLPQLPVIPLGVDCAQFAPDESRRDAARAALGIGVEDIAFLFVGRLSFHAKAHPLPMYLALERVAQALARQGGRRLHLIQAGWFANDFIERSFRDGAAQFCPGVVCHFLDGRKAELRDRAWRAADIFTSLSDNFQETFGLTPIEAMAAGLPGIVSDWNGYRDTVRDGIDGIRVPTLMPRDGLGSELADRHAAGLDSYDVYCGLTSQFVSVDVNAVTRACMTLAEDRDLRRRMGAAARQRALDSFDWSRIIASYQMLWRELAERRRTDSESATRRTGPAHPARADPFHAFAGYASAVLGADHVVAPMPGADGARLNALMQSPLISYVKPMAPDADDCARLLAALQRQGPQRVADVLAAVPEARRQRLERGLVWLAKLGLVSIRPGKDGFGPP</sequence>
<organism evidence="2 3">
    <name type="scientific">Dongia mobilis</name>
    <dbReference type="NCBI Taxonomy" id="578943"/>
    <lineage>
        <taxon>Bacteria</taxon>
        <taxon>Pseudomonadati</taxon>
        <taxon>Pseudomonadota</taxon>
        <taxon>Alphaproteobacteria</taxon>
        <taxon>Rhodospirillales</taxon>
        <taxon>Dongiaceae</taxon>
        <taxon>Dongia</taxon>
    </lineage>
</organism>
<keyword evidence="3" id="KW-1185">Reference proteome</keyword>
<evidence type="ECO:0000313" key="2">
    <source>
        <dbReference type="EMBL" id="TDQ83294.1"/>
    </source>
</evidence>
<dbReference type="Gene3D" id="3.40.50.2000">
    <property type="entry name" value="Glycogen Phosphorylase B"/>
    <property type="match status" value="1"/>
</dbReference>
<dbReference type="RefSeq" id="WP_133613061.1">
    <property type="nucleotide sequence ID" value="NZ_SNYW01000007.1"/>
</dbReference>
<dbReference type="Pfam" id="PF00534">
    <property type="entry name" value="Glycos_transf_1"/>
    <property type="match status" value="1"/>
</dbReference>
<dbReference type="OrthoDB" id="5490290at2"/>
<dbReference type="CDD" id="cd03801">
    <property type="entry name" value="GT4_PimA-like"/>
    <property type="match status" value="1"/>
</dbReference>
<dbReference type="SUPFAM" id="SSF53756">
    <property type="entry name" value="UDP-Glycosyltransferase/glycogen phosphorylase"/>
    <property type="match status" value="1"/>
</dbReference>
<dbReference type="PANTHER" id="PTHR12526:SF630">
    <property type="entry name" value="GLYCOSYLTRANSFERASE"/>
    <property type="match status" value="1"/>
</dbReference>
<dbReference type="AlphaFoldDB" id="A0A4R6WQ13"/>
<reference evidence="2 3" key="1">
    <citation type="submission" date="2019-03" db="EMBL/GenBank/DDBJ databases">
        <title>Genomic Encyclopedia of Type Strains, Phase III (KMG-III): the genomes of soil and plant-associated and newly described type strains.</title>
        <authorList>
            <person name="Whitman W."/>
        </authorList>
    </citation>
    <scope>NUCLEOTIDE SEQUENCE [LARGE SCALE GENOMIC DNA]</scope>
    <source>
        <strain evidence="2 3">CGMCC 1.7660</strain>
    </source>
</reference>
<feature type="domain" description="Glycosyl transferase family 1" evidence="1">
    <location>
        <begin position="207"/>
        <end position="356"/>
    </location>
</feature>
<dbReference type="PANTHER" id="PTHR12526">
    <property type="entry name" value="GLYCOSYLTRANSFERASE"/>
    <property type="match status" value="1"/>
</dbReference>
<dbReference type="InterPro" id="IPR001296">
    <property type="entry name" value="Glyco_trans_1"/>
</dbReference>
<evidence type="ECO:0000313" key="3">
    <source>
        <dbReference type="Proteomes" id="UP000295783"/>
    </source>
</evidence>
<accession>A0A4R6WQ13</accession>
<evidence type="ECO:0000259" key="1">
    <source>
        <dbReference type="Pfam" id="PF00534"/>
    </source>
</evidence>
<keyword evidence="2" id="KW-0808">Transferase</keyword>
<proteinExistence type="predicted"/>
<name>A0A4R6WQ13_9PROT</name>